<dbReference type="EMBL" id="JARWBG010000069">
    <property type="protein sequence ID" value="MDH2393490.1"/>
    <property type="molecule type" value="Genomic_DNA"/>
</dbReference>
<comment type="caution">
    <text evidence="2">The sequence shown here is derived from an EMBL/GenBank/DDBJ whole genome shotgun (WGS) entry which is preliminary data.</text>
</comment>
<dbReference type="RefSeq" id="WP_279932763.1">
    <property type="nucleotide sequence ID" value="NZ_JARWBG010000069.1"/>
</dbReference>
<accession>A0ABT6HYK6</accession>
<protein>
    <submittedName>
        <fullName evidence="2">Uncharacterized protein</fullName>
    </submittedName>
</protein>
<organism evidence="2 3">
    <name type="scientific">Streptomyces chengmaiensis</name>
    <dbReference type="NCBI Taxonomy" id="3040919"/>
    <lineage>
        <taxon>Bacteria</taxon>
        <taxon>Bacillati</taxon>
        <taxon>Actinomycetota</taxon>
        <taxon>Actinomycetes</taxon>
        <taxon>Kitasatosporales</taxon>
        <taxon>Streptomycetaceae</taxon>
        <taxon>Streptomyces</taxon>
    </lineage>
</organism>
<evidence type="ECO:0000313" key="3">
    <source>
        <dbReference type="Proteomes" id="UP001223144"/>
    </source>
</evidence>
<dbReference type="Proteomes" id="UP001223144">
    <property type="component" value="Unassembled WGS sequence"/>
</dbReference>
<keyword evidence="3" id="KW-1185">Reference proteome</keyword>
<evidence type="ECO:0000313" key="2">
    <source>
        <dbReference type="EMBL" id="MDH2393490.1"/>
    </source>
</evidence>
<proteinExistence type="predicted"/>
<gene>
    <name evidence="2" type="ORF">QCN29_32945</name>
</gene>
<reference evidence="2 3" key="1">
    <citation type="submission" date="2023-04" db="EMBL/GenBank/DDBJ databases">
        <title>Streptomyces chengmaiensis sp. nov. isolated from the stem of mangrove plant in Hainan.</title>
        <authorList>
            <person name="Huang X."/>
            <person name="Zhou S."/>
            <person name="Chu X."/>
            <person name="Xie Y."/>
            <person name="Lin Y."/>
        </authorList>
    </citation>
    <scope>NUCLEOTIDE SEQUENCE [LARGE SCALE GENOMIC DNA]</scope>
    <source>
        <strain evidence="2 3">HNM0663</strain>
    </source>
</reference>
<feature type="region of interest" description="Disordered" evidence="1">
    <location>
        <begin position="1"/>
        <end position="40"/>
    </location>
</feature>
<name>A0ABT6HYK6_9ACTN</name>
<evidence type="ECO:0000256" key="1">
    <source>
        <dbReference type="SAM" id="MobiDB-lite"/>
    </source>
</evidence>
<sequence length="52" mass="5406">MTVQRLIRPDDGSRPGAVQESTPAALLDDTGGRPRTLCGGGSAAEAIFTHRV</sequence>